<comment type="caution">
    <text evidence="4">The sequence shown here is derived from an EMBL/GenBank/DDBJ whole genome shotgun (WGS) entry which is preliminary data.</text>
</comment>
<dbReference type="SUPFAM" id="SSF53474">
    <property type="entry name" value="alpha/beta-Hydrolases"/>
    <property type="match status" value="1"/>
</dbReference>
<keyword evidence="5" id="KW-1185">Reference proteome</keyword>
<keyword evidence="1 4" id="KW-0378">Hydrolase</keyword>
<proteinExistence type="predicted"/>
<feature type="chain" id="PRO_5011990016" evidence="2">
    <location>
        <begin position="24"/>
        <end position="334"/>
    </location>
</feature>
<evidence type="ECO:0000313" key="5">
    <source>
        <dbReference type="Proteomes" id="UP000196536"/>
    </source>
</evidence>
<gene>
    <name evidence="4" type="ORF">CAP51_13350</name>
</gene>
<evidence type="ECO:0000259" key="3">
    <source>
        <dbReference type="Pfam" id="PF00561"/>
    </source>
</evidence>
<dbReference type="InterPro" id="IPR000073">
    <property type="entry name" value="AB_hydrolase_1"/>
</dbReference>
<protein>
    <submittedName>
        <fullName evidence="4">Alpha/beta hydrolase</fullName>
    </submittedName>
</protein>
<sequence length="334" mass="38231">MMNKVHILLLSMFLASTSSAIFARNAVDVLAQDYAFPNKINGFPEKLSDFKGLEIKKFKTSDQVNIAYWEAGKGTPLVFIPGWSANGAEFINIIYLLSKHYHVYVIDPRNQGLSDQVDYGSRISRLSMDLKEFLDHNKLEKANLIGWSMGASIIWGYIDLFGTDKINKLAFIDEPVSIYAHADWTEERRLNLGAMTTSPERMIAAFTKNEPTNQLVVDMNVFVRYQVNDSLYFQNSEEFAQTVIQNSPEKMSAVLFDHATNNWEDVIKYKINVPTAIFTGIYSNNVQSQKWMNSMIKHSKLFIYDDEHADHFLAFKDPIKFSKDLGNFIEAKEN</sequence>
<feature type="domain" description="AB hydrolase-1" evidence="3">
    <location>
        <begin position="76"/>
        <end position="209"/>
    </location>
</feature>
<dbReference type="PANTHER" id="PTHR43798:SF31">
    <property type="entry name" value="AB HYDROLASE SUPERFAMILY PROTEIN YCLE"/>
    <property type="match status" value="1"/>
</dbReference>
<name>A0A1Z9YVI3_9GAMM</name>
<keyword evidence="2" id="KW-0732">Signal</keyword>
<feature type="signal peptide" evidence="2">
    <location>
        <begin position="1"/>
        <end position="23"/>
    </location>
</feature>
<dbReference type="Pfam" id="PF00561">
    <property type="entry name" value="Abhydrolase_1"/>
    <property type="match status" value="1"/>
</dbReference>
<reference evidence="4 5" key="1">
    <citation type="submission" date="2017-05" db="EMBL/GenBank/DDBJ databases">
        <title>Acinetobacter populi ANC 5415 (= PBJ7), whole genome shotgun sequencing project.</title>
        <authorList>
            <person name="Nemec A."/>
            <person name="Radolfova-Krizova L."/>
        </authorList>
    </citation>
    <scope>NUCLEOTIDE SEQUENCE [LARGE SCALE GENOMIC DNA]</scope>
    <source>
        <strain evidence="4 5">PBJ7</strain>
    </source>
</reference>
<dbReference type="AlphaFoldDB" id="A0A1Z9YVI3"/>
<dbReference type="Proteomes" id="UP000196536">
    <property type="component" value="Unassembled WGS sequence"/>
</dbReference>
<dbReference type="OrthoDB" id="9808398at2"/>
<dbReference type="InterPro" id="IPR029058">
    <property type="entry name" value="AB_hydrolase_fold"/>
</dbReference>
<evidence type="ECO:0000256" key="1">
    <source>
        <dbReference type="ARBA" id="ARBA00022801"/>
    </source>
</evidence>
<dbReference type="PANTHER" id="PTHR43798">
    <property type="entry name" value="MONOACYLGLYCEROL LIPASE"/>
    <property type="match status" value="1"/>
</dbReference>
<dbReference type="GO" id="GO:0016787">
    <property type="term" value="F:hydrolase activity"/>
    <property type="evidence" value="ECO:0007669"/>
    <property type="project" value="UniProtKB-KW"/>
</dbReference>
<dbReference type="GO" id="GO:0016020">
    <property type="term" value="C:membrane"/>
    <property type="evidence" value="ECO:0007669"/>
    <property type="project" value="TreeGrafter"/>
</dbReference>
<accession>A0A1Z9YVI3</accession>
<evidence type="ECO:0000256" key="2">
    <source>
        <dbReference type="SAM" id="SignalP"/>
    </source>
</evidence>
<dbReference type="InterPro" id="IPR050266">
    <property type="entry name" value="AB_hydrolase_sf"/>
</dbReference>
<dbReference type="EMBL" id="NEXX01000005">
    <property type="protein sequence ID" value="OUY06252.1"/>
    <property type="molecule type" value="Genomic_DNA"/>
</dbReference>
<evidence type="ECO:0000313" key="4">
    <source>
        <dbReference type="EMBL" id="OUY06252.1"/>
    </source>
</evidence>
<organism evidence="4 5">
    <name type="scientific">Acinetobacter populi</name>
    <dbReference type="NCBI Taxonomy" id="1582270"/>
    <lineage>
        <taxon>Bacteria</taxon>
        <taxon>Pseudomonadati</taxon>
        <taxon>Pseudomonadota</taxon>
        <taxon>Gammaproteobacteria</taxon>
        <taxon>Moraxellales</taxon>
        <taxon>Moraxellaceae</taxon>
        <taxon>Acinetobacter</taxon>
    </lineage>
</organism>
<dbReference type="Gene3D" id="3.40.50.1820">
    <property type="entry name" value="alpha/beta hydrolase"/>
    <property type="match status" value="1"/>
</dbReference>